<dbReference type="AlphaFoldDB" id="A0A8X6XRM6"/>
<evidence type="ECO:0000313" key="3">
    <source>
        <dbReference type="Proteomes" id="UP000886998"/>
    </source>
</evidence>
<evidence type="ECO:0000313" key="2">
    <source>
        <dbReference type="EMBL" id="GFY58239.1"/>
    </source>
</evidence>
<sequence>MDGSPADQMDPNQGNYAMMPYNMPMPSQSPSDNGSAVPASYVEIRPNVFTEPPSLNVMEMMPSTNAAMMPYPTQGIDFNSQPSYNSLKCSSNSTTARRTKKL</sequence>
<dbReference type="EMBL" id="BMAV01011962">
    <property type="protein sequence ID" value="GFY58239.1"/>
    <property type="molecule type" value="Genomic_DNA"/>
</dbReference>
<comment type="caution">
    <text evidence="2">The sequence shown here is derived from an EMBL/GenBank/DDBJ whole genome shotgun (WGS) entry which is preliminary data.</text>
</comment>
<accession>A0A8X6XRM6</accession>
<organism evidence="2 3">
    <name type="scientific">Trichonephila inaurata madagascariensis</name>
    <dbReference type="NCBI Taxonomy" id="2747483"/>
    <lineage>
        <taxon>Eukaryota</taxon>
        <taxon>Metazoa</taxon>
        <taxon>Ecdysozoa</taxon>
        <taxon>Arthropoda</taxon>
        <taxon>Chelicerata</taxon>
        <taxon>Arachnida</taxon>
        <taxon>Araneae</taxon>
        <taxon>Araneomorphae</taxon>
        <taxon>Entelegynae</taxon>
        <taxon>Araneoidea</taxon>
        <taxon>Nephilidae</taxon>
        <taxon>Trichonephila</taxon>
        <taxon>Trichonephila inaurata</taxon>
    </lineage>
</organism>
<dbReference type="Proteomes" id="UP000886998">
    <property type="component" value="Unassembled WGS sequence"/>
</dbReference>
<evidence type="ECO:0000256" key="1">
    <source>
        <dbReference type="SAM" id="MobiDB-lite"/>
    </source>
</evidence>
<feature type="compositionally biased region" description="Low complexity" evidence="1">
    <location>
        <begin position="15"/>
        <end position="26"/>
    </location>
</feature>
<name>A0A8X6XRM6_9ARAC</name>
<keyword evidence="3" id="KW-1185">Reference proteome</keyword>
<reference evidence="2" key="1">
    <citation type="submission" date="2020-08" db="EMBL/GenBank/DDBJ databases">
        <title>Multicomponent nature underlies the extraordinary mechanical properties of spider dragline silk.</title>
        <authorList>
            <person name="Kono N."/>
            <person name="Nakamura H."/>
            <person name="Mori M."/>
            <person name="Yoshida Y."/>
            <person name="Ohtoshi R."/>
            <person name="Malay A.D."/>
            <person name="Moran D.A.P."/>
            <person name="Tomita M."/>
            <person name="Numata K."/>
            <person name="Arakawa K."/>
        </authorList>
    </citation>
    <scope>NUCLEOTIDE SEQUENCE</scope>
</reference>
<protein>
    <submittedName>
        <fullName evidence="2">Uncharacterized protein</fullName>
    </submittedName>
</protein>
<feature type="region of interest" description="Disordered" evidence="1">
    <location>
        <begin position="1"/>
        <end position="38"/>
    </location>
</feature>
<proteinExistence type="predicted"/>
<gene>
    <name evidence="2" type="ORF">TNIN_109981</name>
</gene>